<keyword evidence="4 7" id="KW-0472">Membrane</keyword>
<feature type="transmembrane region" description="Helical" evidence="7">
    <location>
        <begin position="644"/>
        <end position="662"/>
    </location>
</feature>
<dbReference type="InterPro" id="IPR050726">
    <property type="entry name" value="mGluR"/>
</dbReference>
<dbReference type="Pfam" id="PF00003">
    <property type="entry name" value="7tm_3"/>
    <property type="match status" value="1"/>
</dbReference>
<reference evidence="9" key="1">
    <citation type="submission" date="2018-11" db="EMBL/GenBank/DDBJ databases">
        <authorList>
            <person name="Alioto T."/>
            <person name="Alioto T."/>
        </authorList>
    </citation>
    <scope>NUCLEOTIDE SEQUENCE</scope>
</reference>
<dbReference type="PANTHER" id="PTHR24060">
    <property type="entry name" value="METABOTROPIC GLUTAMATE RECEPTOR"/>
    <property type="match status" value="1"/>
</dbReference>
<dbReference type="Gene3D" id="3.40.50.2300">
    <property type="match status" value="2"/>
</dbReference>
<evidence type="ECO:0000259" key="8">
    <source>
        <dbReference type="PROSITE" id="PS50259"/>
    </source>
</evidence>
<evidence type="ECO:0000256" key="4">
    <source>
        <dbReference type="ARBA" id="ARBA00023136"/>
    </source>
</evidence>
<evidence type="ECO:0000256" key="3">
    <source>
        <dbReference type="ARBA" id="ARBA00022989"/>
    </source>
</evidence>
<dbReference type="CDD" id="cd13953">
    <property type="entry name" value="7tm_classC_mGluR-like"/>
    <property type="match status" value="1"/>
</dbReference>
<comment type="subcellular location">
    <subcellularLocation>
        <location evidence="1">Membrane</location>
        <topology evidence="1">Multi-pass membrane protein</topology>
    </subcellularLocation>
</comment>
<keyword evidence="2 7" id="KW-0812">Transmembrane</keyword>
<gene>
    <name evidence="9" type="ORF">MGAL_10B033372</name>
</gene>
<dbReference type="InterPro" id="IPR017978">
    <property type="entry name" value="GPCR_3_C"/>
</dbReference>
<protein>
    <recommendedName>
        <fullName evidence="8">G-protein coupled receptors family 3 profile domain-containing protein</fullName>
    </recommendedName>
</protein>
<feature type="transmembrane region" description="Helical" evidence="7">
    <location>
        <begin position="683"/>
        <end position="707"/>
    </location>
</feature>
<dbReference type="PROSITE" id="PS50259">
    <property type="entry name" value="G_PROTEIN_RECEP_F3_4"/>
    <property type="match status" value="1"/>
</dbReference>
<feature type="transmembrane region" description="Helical" evidence="7">
    <location>
        <begin position="734"/>
        <end position="757"/>
    </location>
</feature>
<feature type="transmembrane region" description="Helical" evidence="7">
    <location>
        <begin position="611"/>
        <end position="632"/>
    </location>
</feature>
<dbReference type="InterPro" id="IPR028082">
    <property type="entry name" value="Peripla_BP_I"/>
</dbReference>
<keyword evidence="3 7" id="KW-1133">Transmembrane helix</keyword>
<dbReference type="AlphaFoldDB" id="A0A8B6HDD9"/>
<feature type="domain" description="G-protein coupled receptors family 3 profile" evidence="8">
    <location>
        <begin position="605"/>
        <end position="823"/>
    </location>
</feature>
<feature type="transmembrane region" description="Helical" evidence="7">
    <location>
        <begin position="799"/>
        <end position="818"/>
    </location>
</feature>
<comment type="caution">
    <text evidence="9">The sequence shown here is derived from an EMBL/GenBank/DDBJ whole genome shotgun (WGS) entry which is preliminary data.</text>
</comment>
<dbReference type="InterPro" id="IPR001828">
    <property type="entry name" value="ANF_lig-bd_rcpt"/>
</dbReference>
<dbReference type="OrthoDB" id="6143034at2759"/>
<sequence length="862" mass="96832">MEGDKLAYYYKKVGTFSNSKKLKLNNYKPSWDGSCGRPESCTECPGFITTKSRFMLQRSSQTNPATIVAFYPVSSKGFDAYKCGNLNLGSFYQALATSYTLKVLAPRPFNVRSLVLDTCSNSLRIDRDLYSILSSGGLCHSQTAFDGVINNSTIGGVVTTSTANVIAANRILAPLKIPLVGAFSTSSVLNDKYKYPYVARTISSDLQETQAIADVLQHNNWTYVTVIYSKEVYGKSGYENFKSQAGKNGICIAVSLPVQVQGSSDDIKNALSQLSTETGANVVILITLNPEQILKGAKDLGIINQYLWIGTETWGTNTLDSNLADDVKGSITVAMRNTMVTGFNNYLKSLRYNNRDNIPDDWFEEFYQQVHKCQLPMASVVYSQFKVCNLSEQLTDEKLQMNNYIIYTTIAATYSIANAIQSTKNARCATKTNFKDCFYDDSNKEDLFKRLLETKWSGWTDEPGFDLNFNEDRYWDVGYDIYNYVEENGLHVYKKVGSTIGENAGSLSPILTYKPASFMSQCPVGNDCTCTDIVTKQPSAVQQTNKEEKNVEGPRNYYWYKYIQLENTAKHYTWPIWAIAVCVPTCIGLFIGLFLFCFFLCAYPVRGGTTVLGFMMIFGILCIYAVNFAFFLKASNLTCGIRRFLMGVVYAIVFAALLVKSVDNWRFIDIEYSVRKYSGLTSASSLFAIAIGLVCVQVIIPVEWLILVHPTASLLSETELHDWWWCDPVDKYDYSLALSMLFVMFLVLLTTIFSGMAWDSESNYYESRWICVGCISTAGCFLVWMIVSTNAGPEYRDPAVALGNFFNATALLICLPIRKLLLLCKFKRDDEKENEIDEDTYAHMDHGIIIIYVNINYLNTSS</sequence>
<feature type="transmembrane region" description="Helical" evidence="7">
    <location>
        <begin position="769"/>
        <end position="787"/>
    </location>
</feature>
<dbReference type="PRINTS" id="PR00248">
    <property type="entry name" value="GPCRMGR"/>
</dbReference>
<evidence type="ECO:0000313" key="10">
    <source>
        <dbReference type="Proteomes" id="UP000596742"/>
    </source>
</evidence>
<evidence type="ECO:0000256" key="5">
    <source>
        <dbReference type="ARBA" id="ARBA00023170"/>
    </source>
</evidence>
<accession>A0A8B6HDD9</accession>
<name>A0A8B6HDD9_MYTGA</name>
<dbReference type="Proteomes" id="UP000596742">
    <property type="component" value="Unassembled WGS sequence"/>
</dbReference>
<keyword evidence="10" id="KW-1185">Reference proteome</keyword>
<evidence type="ECO:0000256" key="2">
    <source>
        <dbReference type="ARBA" id="ARBA00022692"/>
    </source>
</evidence>
<evidence type="ECO:0000256" key="1">
    <source>
        <dbReference type="ARBA" id="ARBA00004141"/>
    </source>
</evidence>
<feature type="transmembrane region" description="Helical" evidence="7">
    <location>
        <begin position="574"/>
        <end position="599"/>
    </location>
</feature>
<dbReference type="GO" id="GO:0004930">
    <property type="term" value="F:G protein-coupled receptor activity"/>
    <property type="evidence" value="ECO:0007669"/>
    <property type="project" value="InterPro"/>
</dbReference>
<keyword evidence="6" id="KW-0325">Glycoprotein</keyword>
<keyword evidence="5" id="KW-0675">Receptor</keyword>
<dbReference type="SUPFAM" id="SSF53822">
    <property type="entry name" value="Periplasmic binding protein-like I"/>
    <property type="match status" value="1"/>
</dbReference>
<dbReference type="InterPro" id="IPR000337">
    <property type="entry name" value="GPCR_3"/>
</dbReference>
<evidence type="ECO:0000313" key="9">
    <source>
        <dbReference type="EMBL" id="VDI77336.1"/>
    </source>
</evidence>
<proteinExistence type="predicted"/>
<evidence type="ECO:0000256" key="6">
    <source>
        <dbReference type="ARBA" id="ARBA00023180"/>
    </source>
</evidence>
<dbReference type="Pfam" id="PF01094">
    <property type="entry name" value="ANF_receptor"/>
    <property type="match status" value="1"/>
</dbReference>
<evidence type="ECO:0000256" key="7">
    <source>
        <dbReference type="SAM" id="Phobius"/>
    </source>
</evidence>
<dbReference type="EMBL" id="UYJE01009832">
    <property type="protein sequence ID" value="VDI77336.1"/>
    <property type="molecule type" value="Genomic_DNA"/>
</dbReference>
<dbReference type="GO" id="GO:0016020">
    <property type="term" value="C:membrane"/>
    <property type="evidence" value="ECO:0007669"/>
    <property type="project" value="UniProtKB-SubCell"/>
</dbReference>
<organism evidence="9 10">
    <name type="scientific">Mytilus galloprovincialis</name>
    <name type="common">Mediterranean mussel</name>
    <dbReference type="NCBI Taxonomy" id="29158"/>
    <lineage>
        <taxon>Eukaryota</taxon>
        <taxon>Metazoa</taxon>
        <taxon>Spiralia</taxon>
        <taxon>Lophotrochozoa</taxon>
        <taxon>Mollusca</taxon>
        <taxon>Bivalvia</taxon>
        <taxon>Autobranchia</taxon>
        <taxon>Pteriomorphia</taxon>
        <taxon>Mytilida</taxon>
        <taxon>Mytiloidea</taxon>
        <taxon>Mytilidae</taxon>
        <taxon>Mytilinae</taxon>
        <taxon>Mytilus</taxon>
    </lineage>
</organism>